<dbReference type="RefSeq" id="WP_377043117.1">
    <property type="nucleotide sequence ID" value="NZ_JBHLUN010000002.1"/>
</dbReference>
<evidence type="ECO:0000313" key="9">
    <source>
        <dbReference type="Proteomes" id="UP001589865"/>
    </source>
</evidence>
<feature type="transmembrane region" description="Helical" evidence="6">
    <location>
        <begin position="246"/>
        <end position="263"/>
    </location>
</feature>
<dbReference type="Pfam" id="PF07690">
    <property type="entry name" value="MFS_1"/>
    <property type="match status" value="1"/>
</dbReference>
<dbReference type="Gene3D" id="1.20.1250.20">
    <property type="entry name" value="MFS general substrate transporter like domains"/>
    <property type="match status" value="2"/>
</dbReference>
<dbReference type="SUPFAM" id="SSF103473">
    <property type="entry name" value="MFS general substrate transporter"/>
    <property type="match status" value="1"/>
</dbReference>
<feature type="transmembrane region" description="Helical" evidence="6">
    <location>
        <begin position="283"/>
        <end position="302"/>
    </location>
</feature>
<comment type="subcellular location">
    <subcellularLocation>
        <location evidence="1">Membrane</location>
        <topology evidence="1">Multi-pass membrane protein</topology>
    </subcellularLocation>
</comment>
<feature type="region of interest" description="Disordered" evidence="5">
    <location>
        <begin position="430"/>
        <end position="460"/>
    </location>
</feature>
<keyword evidence="4 6" id="KW-0472">Membrane</keyword>
<comment type="caution">
    <text evidence="8">The sequence shown here is derived from an EMBL/GenBank/DDBJ whole genome shotgun (WGS) entry which is preliminary data.</text>
</comment>
<evidence type="ECO:0000256" key="1">
    <source>
        <dbReference type="ARBA" id="ARBA00004141"/>
    </source>
</evidence>
<dbReference type="InterPro" id="IPR020846">
    <property type="entry name" value="MFS_dom"/>
</dbReference>
<sequence>MSGSPANLPFGQRNGGGLPPAGSGGGGTVASRPTNPYHVVLACFLGWTVDAFDFFILIFVVGDVAKTFGVGITDITWAITLTLALRVVGAAIFGWAADRWGRRPVLIANVLIFSVLGAASGLAPTLGIFLLFRALYGVAMGGEWGVGASLTMESVPAHWRGLVSGILQSGYSFGYLLAALLYGLFYESLGWRGMFVVTLIPALLVLYVRRVVPESPDWERRQRLARQPGTGAGLSMLGALRQHGRLVGYAILLMTAAAFFSHGTQDLYPVFLRVQHGLSVHEVATVAVIYNIGAILGCLAGGTLSQLWGRRRQLMIATICAVVLVFFWSTASGVVTLAATAFLMQFLVQCTFGVVPAHLNEISPPEIRGTFPGFVYQFGNMLAAANATIQSALADSFGGNYGLALGITVGIGAVVFCLMAAIGREARHVEMSGGPDAAPPGAEPDETGRAGPHGVMARAS</sequence>
<keyword evidence="2 6" id="KW-0812">Transmembrane</keyword>
<evidence type="ECO:0000313" key="8">
    <source>
        <dbReference type="EMBL" id="MFC0407418.1"/>
    </source>
</evidence>
<evidence type="ECO:0000259" key="7">
    <source>
        <dbReference type="PROSITE" id="PS50850"/>
    </source>
</evidence>
<dbReference type="EMBL" id="JBHLUN010000002">
    <property type="protein sequence ID" value="MFC0407418.1"/>
    <property type="molecule type" value="Genomic_DNA"/>
</dbReference>
<feature type="transmembrane region" description="Helical" evidence="6">
    <location>
        <begin position="401"/>
        <end position="422"/>
    </location>
</feature>
<dbReference type="CDD" id="cd17316">
    <property type="entry name" value="MFS_SV2_like"/>
    <property type="match status" value="1"/>
</dbReference>
<dbReference type="Pfam" id="PF00083">
    <property type="entry name" value="Sugar_tr"/>
    <property type="match status" value="1"/>
</dbReference>
<name>A0ABV6JNV7_9PROT</name>
<feature type="transmembrane region" description="Helical" evidence="6">
    <location>
        <begin position="74"/>
        <end position="95"/>
    </location>
</feature>
<accession>A0ABV6JNV7</accession>
<keyword evidence="9" id="KW-1185">Reference proteome</keyword>
<dbReference type="InterPro" id="IPR036259">
    <property type="entry name" value="MFS_trans_sf"/>
</dbReference>
<protein>
    <submittedName>
        <fullName evidence="8">MFS transporter</fullName>
    </submittedName>
</protein>
<dbReference type="InterPro" id="IPR005828">
    <property type="entry name" value="MFS_sugar_transport-like"/>
</dbReference>
<dbReference type="PANTHER" id="PTHR23508">
    <property type="entry name" value="CARBOXYLIC ACID TRANSPORTER PROTEIN HOMOLOG"/>
    <property type="match status" value="1"/>
</dbReference>
<reference evidence="8 9" key="1">
    <citation type="submission" date="2024-09" db="EMBL/GenBank/DDBJ databases">
        <authorList>
            <person name="Sun Q."/>
            <person name="Mori K."/>
        </authorList>
    </citation>
    <scope>NUCLEOTIDE SEQUENCE [LARGE SCALE GENOMIC DNA]</scope>
    <source>
        <strain evidence="8 9">TBRC 5777</strain>
    </source>
</reference>
<dbReference type="PROSITE" id="PS50850">
    <property type="entry name" value="MFS"/>
    <property type="match status" value="1"/>
</dbReference>
<evidence type="ECO:0000256" key="4">
    <source>
        <dbReference type="ARBA" id="ARBA00023136"/>
    </source>
</evidence>
<dbReference type="InterPro" id="IPR011701">
    <property type="entry name" value="MFS"/>
</dbReference>
<evidence type="ECO:0000256" key="6">
    <source>
        <dbReference type="SAM" id="Phobius"/>
    </source>
</evidence>
<feature type="domain" description="Major facilitator superfamily (MFS) profile" evidence="7">
    <location>
        <begin position="39"/>
        <end position="427"/>
    </location>
</feature>
<gene>
    <name evidence="8" type="ORF">ACFFGY_04105</name>
</gene>
<dbReference type="InterPro" id="IPR005829">
    <property type="entry name" value="Sugar_transporter_CS"/>
</dbReference>
<evidence type="ECO:0000256" key="2">
    <source>
        <dbReference type="ARBA" id="ARBA00022692"/>
    </source>
</evidence>
<evidence type="ECO:0000256" key="5">
    <source>
        <dbReference type="SAM" id="MobiDB-lite"/>
    </source>
</evidence>
<dbReference type="PROSITE" id="PS00217">
    <property type="entry name" value="SUGAR_TRANSPORT_2"/>
    <property type="match status" value="1"/>
</dbReference>
<dbReference type="PANTHER" id="PTHR23508:SF10">
    <property type="entry name" value="CARBOXYLIC ACID TRANSPORTER PROTEIN HOMOLOG"/>
    <property type="match status" value="1"/>
</dbReference>
<organism evidence="8 9">
    <name type="scientific">Roseomonas elaeocarpi</name>
    <dbReference type="NCBI Taxonomy" id="907779"/>
    <lineage>
        <taxon>Bacteria</taxon>
        <taxon>Pseudomonadati</taxon>
        <taxon>Pseudomonadota</taxon>
        <taxon>Alphaproteobacteria</taxon>
        <taxon>Acetobacterales</taxon>
        <taxon>Roseomonadaceae</taxon>
        <taxon>Roseomonas</taxon>
    </lineage>
</organism>
<feature type="transmembrane region" description="Helical" evidence="6">
    <location>
        <begin position="107"/>
        <end position="132"/>
    </location>
</feature>
<feature type="transmembrane region" description="Helical" evidence="6">
    <location>
        <begin position="39"/>
        <end position="62"/>
    </location>
</feature>
<evidence type="ECO:0000256" key="3">
    <source>
        <dbReference type="ARBA" id="ARBA00022989"/>
    </source>
</evidence>
<proteinExistence type="predicted"/>
<keyword evidence="3 6" id="KW-1133">Transmembrane helix</keyword>
<dbReference type="Proteomes" id="UP001589865">
    <property type="component" value="Unassembled WGS sequence"/>
</dbReference>
<feature type="transmembrane region" description="Helical" evidence="6">
    <location>
        <begin position="162"/>
        <end position="185"/>
    </location>
</feature>